<sequence>MKTIHINKIAAIIEMKTRAFFRKNCIIMPIFAIGFTIMLRFLYQYIANDGAYNAVLNGEALAMGLVTNIGGNGIYCCSLLLAEEKEKKTLRVLMTSSVNALEFFIGSILPVFFFTAVINFILVPISGMTLTLTQWIWFTVMTILGTLTSCILGMLLGIFAKDQVSTSTITTPFILTLMLVPMFSTIIESFKTVSHFIFTGAIMEMISNIASHQTPYVELSGMIVMVIEIILAILLFIFFYKKNGYEKD</sequence>
<feature type="transmembrane region" description="Helical" evidence="5">
    <location>
        <begin position="61"/>
        <end position="82"/>
    </location>
</feature>
<feature type="transmembrane region" description="Helical" evidence="5">
    <location>
        <begin position="222"/>
        <end position="240"/>
    </location>
</feature>
<feature type="domain" description="ABC-2 type transporter transmembrane" evidence="6">
    <location>
        <begin position="79"/>
        <end position="237"/>
    </location>
</feature>
<keyword evidence="4 5" id="KW-0472">Membrane</keyword>
<evidence type="ECO:0000313" key="8">
    <source>
        <dbReference type="Proteomes" id="UP001529275"/>
    </source>
</evidence>
<keyword evidence="8" id="KW-1185">Reference proteome</keyword>
<dbReference type="EMBL" id="JAUDCK010000002">
    <property type="protein sequence ID" value="MDM8194887.1"/>
    <property type="molecule type" value="Genomic_DNA"/>
</dbReference>
<evidence type="ECO:0000313" key="7">
    <source>
        <dbReference type="EMBL" id="MDM8194887.1"/>
    </source>
</evidence>
<feature type="transmembrane region" description="Helical" evidence="5">
    <location>
        <begin position="169"/>
        <end position="187"/>
    </location>
</feature>
<evidence type="ECO:0000256" key="4">
    <source>
        <dbReference type="ARBA" id="ARBA00023136"/>
    </source>
</evidence>
<organism evidence="7 8">
    <name type="scientific">Massilimicrobiota timonensis</name>
    <dbReference type="NCBI Taxonomy" id="1776392"/>
    <lineage>
        <taxon>Bacteria</taxon>
        <taxon>Bacillati</taxon>
        <taxon>Bacillota</taxon>
        <taxon>Erysipelotrichia</taxon>
        <taxon>Erysipelotrichales</taxon>
        <taxon>Erysipelotrichaceae</taxon>
        <taxon>Massilimicrobiota</taxon>
    </lineage>
</organism>
<keyword evidence="3 5" id="KW-1133">Transmembrane helix</keyword>
<evidence type="ECO:0000256" key="5">
    <source>
        <dbReference type="SAM" id="Phobius"/>
    </source>
</evidence>
<feature type="transmembrane region" description="Helical" evidence="5">
    <location>
        <begin position="135"/>
        <end position="157"/>
    </location>
</feature>
<accession>A0ABT7UFG0</accession>
<evidence type="ECO:0000259" key="6">
    <source>
        <dbReference type="Pfam" id="PF12698"/>
    </source>
</evidence>
<evidence type="ECO:0000256" key="3">
    <source>
        <dbReference type="ARBA" id="ARBA00022989"/>
    </source>
</evidence>
<name>A0ABT7UFG0_9FIRM</name>
<dbReference type="Pfam" id="PF12698">
    <property type="entry name" value="ABC2_membrane_3"/>
    <property type="match status" value="1"/>
</dbReference>
<dbReference type="InterPro" id="IPR013525">
    <property type="entry name" value="ABC2_TM"/>
</dbReference>
<dbReference type="RefSeq" id="WP_289527056.1">
    <property type="nucleotide sequence ID" value="NZ_JAUDCK010000002.1"/>
</dbReference>
<feature type="transmembrane region" description="Helical" evidence="5">
    <location>
        <begin position="25"/>
        <end position="46"/>
    </location>
</feature>
<comment type="subcellular location">
    <subcellularLocation>
        <location evidence="1">Membrane</location>
        <topology evidence="1">Multi-pass membrane protein</topology>
    </subcellularLocation>
</comment>
<evidence type="ECO:0000256" key="1">
    <source>
        <dbReference type="ARBA" id="ARBA00004141"/>
    </source>
</evidence>
<comment type="caution">
    <text evidence="7">The sequence shown here is derived from an EMBL/GenBank/DDBJ whole genome shotgun (WGS) entry which is preliminary data.</text>
</comment>
<dbReference type="Proteomes" id="UP001529275">
    <property type="component" value="Unassembled WGS sequence"/>
</dbReference>
<gene>
    <name evidence="7" type="ORF">QUV98_00950</name>
</gene>
<feature type="transmembrane region" description="Helical" evidence="5">
    <location>
        <begin position="103"/>
        <end position="123"/>
    </location>
</feature>
<proteinExistence type="predicted"/>
<evidence type="ECO:0000256" key="2">
    <source>
        <dbReference type="ARBA" id="ARBA00022692"/>
    </source>
</evidence>
<protein>
    <submittedName>
        <fullName evidence="7">ABC transporter permease</fullName>
    </submittedName>
</protein>
<keyword evidence="2 5" id="KW-0812">Transmembrane</keyword>
<reference evidence="8" key="1">
    <citation type="submission" date="2023-06" db="EMBL/GenBank/DDBJ databases">
        <title>Identification and characterization of horizontal gene transfer across gut microbiota members of farm animals based on homology search.</title>
        <authorList>
            <person name="Zeman M."/>
            <person name="Kubasova T."/>
            <person name="Jahodarova E."/>
            <person name="Nykrynova M."/>
            <person name="Rychlik I."/>
        </authorList>
    </citation>
    <scope>NUCLEOTIDE SEQUENCE [LARGE SCALE GENOMIC DNA]</scope>
    <source>
        <strain evidence="8">ET341</strain>
    </source>
</reference>